<reference evidence="11 12" key="1">
    <citation type="submission" date="2015-03" db="EMBL/GenBank/DDBJ databases">
        <authorList>
            <person name="Morales-Cruz A."/>
            <person name="Amrine K.C."/>
            <person name="Cantu D."/>
        </authorList>
    </citation>
    <scope>NUCLEOTIDE SEQUENCE [LARGE SCALE GENOMIC DNA]</scope>
    <source>
        <strain evidence="11">DS831</strain>
    </source>
</reference>
<dbReference type="FunFam" id="1.20.1250.20:FF:000134">
    <property type="entry name" value="MFS sugar transporter protein"/>
    <property type="match status" value="1"/>
</dbReference>
<evidence type="ECO:0000256" key="8">
    <source>
        <dbReference type="SAM" id="MobiDB-lite"/>
    </source>
</evidence>
<dbReference type="PANTHER" id="PTHR48022">
    <property type="entry name" value="PLASTIDIC GLUCOSE TRANSPORTER 4"/>
    <property type="match status" value="1"/>
</dbReference>
<dbReference type="InterPro" id="IPR005829">
    <property type="entry name" value="Sugar_transporter_CS"/>
</dbReference>
<feature type="transmembrane region" description="Helical" evidence="9">
    <location>
        <begin position="481"/>
        <end position="501"/>
    </location>
</feature>
<dbReference type="PROSITE" id="PS00217">
    <property type="entry name" value="SUGAR_TRANSPORT_2"/>
    <property type="match status" value="1"/>
</dbReference>
<feature type="transmembrane region" description="Helical" evidence="9">
    <location>
        <begin position="132"/>
        <end position="151"/>
    </location>
</feature>
<dbReference type="PROSITE" id="PS50850">
    <property type="entry name" value="MFS"/>
    <property type="match status" value="1"/>
</dbReference>
<dbReference type="InterPro" id="IPR020846">
    <property type="entry name" value="MFS_dom"/>
</dbReference>
<name>A0A0G2EHL8_9PEZI</name>
<feature type="transmembrane region" description="Helical" evidence="9">
    <location>
        <begin position="310"/>
        <end position="331"/>
    </location>
</feature>
<dbReference type="InterPro" id="IPR036259">
    <property type="entry name" value="MFS_trans_sf"/>
</dbReference>
<evidence type="ECO:0000259" key="10">
    <source>
        <dbReference type="PROSITE" id="PS50850"/>
    </source>
</evidence>
<evidence type="ECO:0000313" key="11">
    <source>
        <dbReference type="EMBL" id="KKY21894.1"/>
    </source>
</evidence>
<evidence type="ECO:0000256" key="5">
    <source>
        <dbReference type="ARBA" id="ARBA00022989"/>
    </source>
</evidence>
<dbReference type="AlphaFoldDB" id="A0A0G2EHL8"/>
<keyword evidence="5 9" id="KW-1133">Transmembrane helix</keyword>
<feature type="transmembrane region" description="Helical" evidence="9">
    <location>
        <begin position="377"/>
        <end position="397"/>
    </location>
</feature>
<dbReference type="EMBL" id="LAQI01000081">
    <property type="protein sequence ID" value="KKY21894.1"/>
    <property type="molecule type" value="Genomic_DNA"/>
</dbReference>
<accession>A0A0G2EHL8</accession>
<evidence type="ECO:0000256" key="1">
    <source>
        <dbReference type="ARBA" id="ARBA00004141"/>
    </source>
</evidence>
<organism evidence="11 12">
    <name type="scientific">Diplodia seriata</name>
    <dbReference type="NCBI Taxonomy" id="420778"/>
    <lineage>
        <taxon>Eukaryota</taxon>
        <taxon>Fungi</taxon>
        <taxon>Dikarya</taxon>
        <taxon>Ascomycota</taxon>
        <taxon>Pezizomycotina</taxon>
        <taxon>Dothideomycetes</taxon>
        <taxon>Dothideomycetes incertae sedis</taxon>
        <taxon>Botryosphaeriales</taxon>
        <taxon>Botryosphaeriaceae</taxon>
        <taxon>Diplodia</taxon>
    </lineage>
</organism>
<dbReference type="GO" id="GO:0016020">
    <property type="term" value="C:membrane"/>
    <property type="evidence" value="ECO:0007669"/>
    <property type="project" value="UniProtKB-SubCell"/>
</dbReference>
<feature type="transmembrane region" description="Helical" evidence="9">
    <location>
        <begin position="190"/>
        <end position="207"/>
    </location>
</feature>
<proteinExistence type="inferred from homology"/>
<dbReference type="InterPro" id="IPR050360">
    <property type="entry name" value="MFS_Sugar_Transporters"/>
</dbReference>
<dbReference type="GO" id="GO:0005351">
    <property type="term" value="F:carbohydrate:proton symporter activity"/>
    <property type="evidence" value="ECO:0007669"/>
    <property type="project" value="TreeGrafter"/>
</dbReference>
<dbReference type="Proteomes" id="UP000034182">
    <property type="component" value="Unassembled WGS sequence"/>
</dbReference>
<comment type="similarity">
    <text evidence="2 7">Belongs to the major facilitator superfamily. Sugar transporter (TC 2.A.1.1) family.</text>
</comment>
<feature type="transmembrane region" description="Helical" evidence="9">
    <location>
        <begin position="227"/>
        <end position="244"/>
    </location>
</feature>
<evidence type="ECO:0000256" key="4">
    <source>
        <dbReference type="ARBA" id="ARBA00022692"/>
    </source>
</evidence>
<evidence type="ECO:0000256" key="3">
    <source>
        <dbReference type="ARBA" id="ARBA00022448"/>
    </source>
</evidence>
<dbReference type="Pfam" id="PF00083">
    <property type="entry name" value="Sugar_tr"/>
    <property type="match status" value="1"/>
</dbReference>
<feature type="transmembrane region" description="Helical" evidence="9">
    <location>
        <begin position="351"/>
        <end position="370"/>
    </location>
</feature>
<feature type="region of interest" description="Disordered" evidence="8">
    <location>
        <begin position="529"/>
        <end position="553"/>
    </location>
</feature>
<dbReference type="SUPFAM" id="SSF103473">
    <property type="entry name" value="MFS general substrate transporter"/>
    <property type="match status" value="1"/>
</dbReference>
<dbReference type="Gene3D" id="1.20.1250.20">
    <property type="entry name" value="MFS general substrate transporter like domains"/>
    <property type="match status" value="1"/>
</dbReference>
<gene>
    <name evidence="11" type="ORF">UCDDS831_g04149</name>
</gene>
<evidence type="ECO:0000313" key="12">
    <source>
        <dbReference type="Proteomes" id="UP000034182"/>
    </source>
</evidence>
<feature type="transmembrane region" description="Helical" evidence="9">
    <location>
        <begin position="50"/>
        <end position="69"/>
    </location>
</feature>
<dbReference type="PRINTS" id="PR00171">
    <property type="entry name" value="SUGRTRNSPORT"/>
</dbReference>
<dbReference type="InterPro" id="IPR005828">
    <property type="entry name" value="MFS_sugar_transport-like"/>
</dbReference>
<evidence type="ECO:0000256" key="2">
    <source>
        <dbReference type="ARBA" id="ARBA00010992"/>
    </source>
</evidence>
<dbReference type="NCBIfam" id="TIGR00879">
    <property type="entry name" value="SP"/>
    <property type="match status" value="1"/>
</dbReference>
<evidence type="ECO:0000256" key="7">
    <source>
        <dbReference type="RuleBase" id="RU003346"/>
    </source>
</evidence>
<dbReference type="PANTHER" id="PTHR48022:SF25">
    <property type="entry name" value="QUINATE TRANSPORTER, PUTATIVE (AFU_ORTHOLOGUE AFUA_5G12950)-RELATED"/>
    <property type="match status" value="1"/>
</dbReference>
<keyword evidence="6 9" id="KW-0472">Membrane</keyword>
<evidence type="ECO:0000256" key="6">
    <source>
        <dbReference type="ARBA" id="ARBA00023136"/>
    </source>
</evidence>
<dbReference type="InterPro" id="IPR003663">
    <property type="entry name" value="Sugar/inositol_transpt"/>
</dbReference>
<comment type="caution">
    <text evidence="11">The sequence shown here is derived from an EMBL/GenBank/DDBJ whole genome shotgun (WGS) entry which is preliminary data.</text>
</comment>
<sequence length="553" mass="60603">MDSMEQKLAPGMVFVRPDTPEPPVSDLTYTTRLLKIIVPDRHPPPRYSNLYPVALCCAIACIAGFLFGYDSGILTFVGGVLTLTSFQDHFNFTKAQKTHVSSLCVSLQQLGAFVACPLSIPLSRKYGRKSSIFVGSVVFCIGAMMQTVPSHSLACFYVGRVISGLGLGAMTVVVPQYNAEMSPKEIRGRLGSFFQMAYTLGIFTSYWVDYGVKVNMESTESQWQTPVGLQILFSGLLAIGMLTVKESPRWLITKDRMEEAKANLQWVRASDGPEVANELAEISMAVRAEHHATEGLHWTEFLHGSVLKRLSAAFALFLAQQATGATAFAYYSPQYFSLLTGDDETRSLLLSGIFGAVKVIACFAFVCLAADRFTRKFNLASGAFAMAATQIVTAAVLKNKPIDSGAAKDVPPAAKATVAMIYLFVMIYNFSWGPLPWPYCSELFSNRYREVGVAVGVSSQWLFNFVFTISTPYMIDSMGWGTFLLWGLFDIIIGFGTILLATETRGLSLERAGQPEAFRNDNEAKLGNVYRRPSSSSLGSDKKNGSQIRESGI</sequence>
<reference evidence="11 12" key="2">
    <citation type="submission" date="2015-05" db="EMBL/GenBank/DDBJ databases">
        <title>Distinctive expansion of gene families associated with plant cell wall degradation and secondary metabolism in the genomes of grapevine trunk pathogens.</title>
        <authorList>
            <person name="Lawrence D.P."/>
            <person name="Travadon R."/>
            <person name="Rolshausen P.E."/>
            <person name="Baumgartner K."/>
        </authorList>
    </citation>
    <scope>NUCLEOTIDE SEQUENCE [LARGE SCALE GENOMIC DNA]</scope>
    <source>
        <strain evidence="11">DS831</strain>
    </source>
</reference>
<comment type="subcellular location">
    <subcellularLocation>
        <location evidence="1">Membrane</location>
        <topology evidence="1">Multi-pass membrane protein</topology>
    </subcellularLocation>
</comment>
<feature type="domain" description="Major facilitator superfamily (MFS) profile" evidence="10">
    <location>
        <begin position="56"/>
        <end position="505"/>
    </location>
</feature>
<feature type="transmembrane region" description="Helical" evidence="9">
    <location>
        <begin position="451"/>
        <end position="475"/>
    </location>
</feature>
<keyword evidence="3 7" id="KW-0813">Transport</keyword>
<evidence type="ECO:0000256" key="9">
    <source>
        <dbReference type="SAM" id="Phobius"/>
    </source>
</evidence>
<protein>
    <submittedName>
        <fullName evidence="11">Putative mfs quinate transporter</fullName>
    </submittedName>
</protein>
<keyword evidence="4 9" id="KW-0812">Transmembrane</keyword>
<feature type="compositionally biased region" description="Polar residues" evidence="8">
    <location>
        <begin position="533"/>
        <end position="553"/>
    </location>
</feature>
<feature type="transmembrane region" description="Helical" evidence="9">
    <location>
        <begin position="157"/>
        <end position="178"/>
    </location>
</feature>
<feature type="transmembrane region" description="Helical" evidence="9">
    <location>
        <begin position="417"/>
        <end position="439"/>
    </location>
</feature>